<proteinExistence type="predicted"/>
<accession>A0A5B7JN62</accession>
<comment type="caution">
    <text evidence="1">The sequence shown here is derived from an EMBL/GenBank/DDBJ whole genome shotgun (WGS) entry which is preliminary data.</text>
</comment>
<name>A0A5B7JN62_PORTR</name>
<reference evidence="1 2" key="1">
    <citation type="submission" date="2019-05" db="EMBL/GenBank/DDBJ databases">
        <title>Another draft genome of Portunus trituberculatus and its Hox gene families provides insights of decapod evolution.</title>
        <authorList>
            <person name="Jeong J.-H."/>
            <person name="Song I."/>
            <person name="Kim S."/>
            <person name="Choi T."/>
            <person name="Kim D."/>
            <person name="Ryu S."/>
            <person name="Kim W."/>
        </authorList>
    </citation>
    <scope>NUCLEOTIDE SEQUENCE [LARGE SCALE GENOMIC DNA]</scope>
    <source>
        <tissue evidence="1">Muscle</tissue>
    </source>
</reference>
<dbReference type="Proteomes" id="UP000324222">
    <property type="component" value="Unassembled WGS sequence"/>
</dbReference>
<gene>
    <name evidence="1" type="ORF">E2C01_089711</name>
</gene>
<protein>
    <submittedName>
        <fullName evidence="1">Uncharacterized protein</fullName>
    </submittedName>
</protein>
<keyword evidence="2" id="KW-1185">Reference proteome</keyword>
<sequence length="28" mass="3328">MHKRCERETGSFSCLRRQRGDPQCVEAF</sequence>
<dbReference type="EMBL" id="VSRR010098988">
    <property type="protein sequence ID" value="MPC94538.1"/>
    <property type="molecule type" value="Genomic_DNA"/>
</dbReference>
<organism evidence="1 2">
    <name type="scientific">Portunus trituberculatus</name>
    <name type="common">Swimming crab</name>
    <name type="synonym">Neptunus trituberculatus</name>
    <dbReference type="NCBI Taxonomy" id="210409"/>
    <lineage>
        <taxon>Eukaryota</taxon>
        <taxon>Metazoa</taxon>
        <taxon>Ecdysozoa</taxon>
        <taxon>Arthropoda</taxon>
        <taxon>Crustacea</taxon>
        <taxon>Multicrustacea</taxon>
        <taxon>Malacostraca</taxon>
        <taxon>Eumalacostraca</taxon>
        <taxon>Eucarida</taxon>
        <taxon>Decapoda</taxon>
        <taxon>Pleocyemata</taxon>
        <taxon>Brachyura</taxon>
        <taxon>Eubrachyura</taxon>
        <taxon>Portunoidea</taxon>
        <taxon>Portunidae</taxon>
        <taxon>Portuninae</taxon>
        <taxon>Portunus</taxon>
    </lineage>
</organism>
<evidence type="ECO:0000313" key="2">
    <source>
        <dbReference type="Proteomes" id="UP000324222"/>
    </source>
</evidence>
<evidence type="ECO:0000313" key="1">
    <source>
        <dbReference type="EMBL" id="MPC94538.1"/>
    </source>
</evidence>
<dbReference type="AlphaFoldDB" id="A0A5B7JN62"/>